<gene>
    <name evidence="1" type="ORF">FF38_14338</name>
</gene>
<comment type="caution">
    <text evidence="1">The sequence shown here is derived from an EMBL/GenBank/DDBJ whole genome shotgun (WGS) entry which is preliminary data.</text>
</comment>
<reference evidence="1 2" key="1">
    <citation type="journal article" date="2015" name="Nat. Commun.">
        <title>Lucilia cuprina genome unlocks parasitic fly biology to underpin future interventions.</title>
        <authorList>
            <person name="Anstead C.A."/>
            <person name="Korhonen P.K."/>
            <person name="Young N.D."/>
            <person name="Hall R.S."/>
            <person name="Jex A.R."/>
            <person name="Murali S.C."/>
            <person name="Hughes D.S."/>
            <person name="Lee S.F."/>
            <person name="Perry T."/>
            <person name="Stroehlein A.J."/>
            <person name="Ansell B.R."/>
            <person name="Breugelmans B."/>
            <person name="Hofmann A."/>
            <person name="Qu J."/>
            <person name="Dugan S."/>
            <person name="Lee S.L."/>
            <person name="Chao H."/>
            <person name="Dinh H."/>
            <person name="Han Y."/>
            <person name="Doddapaneni H.V."/>
            <person name="Worley K.C."/>
            <person name="Muzny D.M."/>
            <person name="Ioannidis P."/>
            <person name="Waterhouse R.M."/>
            <person name="Zdobnov E.M."/>
            <person name="James P.J."/>
            <person name="Bagnall N.H."/>
            <person name="Kotze A.C."/>
            <person name="Gibbs R.A."/>
            <person name="Richards S."/>
            <person name="Batterham P."/>
            <person name="Gasser R.B."/>
        </authorList>
    </citation>
    <scope>NUCLEOTIDE SEQUENCE [LARGE SCALE GENOMIC DNA]</scope>
    <source>
        <strain evidence="1 2">LS</strain>
        <tissue evidence="1">Full body</tissue>
    </source>
</reference>
<evidence type="ECO:0000313" key="1">
    <source>
        <dbReference type="EMBL" id="KNC31232.1"/>
    </source>
</evidence>
<proteinExistence type="predicted"/>
<evidence type="ECO:0000313" key="2">
    <source>
        <dbReference type="Proteomes" id="UP000037069"/>
    </source>
</evidence>
<accession>A0A0L0CG85</accession>
<dbReference type="Proteomes" id="UP000037069">
    <property type="component" value="Unassembled WGS sequence"/>
</dbReference>
<protein>
    <submittedName>
        <fullName evidence="1">Uncharacterized protein</fullName>
    </submittedName>
</protein>
<dbReference type="OMA" id="DICVRIC"/>
<organism evidence="1 2">
    <name type="scientific">Lucilia cuprina</name>
    <name type="common">Green bottle fly</name>
    <name type="synonym">Australian sheep blowfly</name>
    <dbReference type="NCBI Taxonomy" id="7375"/>
    <lineage>
        <taxon>Eukaryota</taxon>
        <taxon>Metazoa</taxon>
        <taxon>Ecdysozoa</taxon>
        <taxon>Arthropoda</taxon>
        <taxon>Hexapoda</taxon>
        <taxon>Insecta</taxon>
        <taxon>Pterygota</taxon>
        <taxon>Neoptera</taxon>
        <taxon>Endopterygota</taxon>
        <taxon>Diptera</taxon>
        <taxon>Brachycera</taxon>
        <taxon>Muscomorpha</taxon>
        <taxon>Oestroidea</taxon>
        <taxon>Calliphoridae</taxon>
        <taxon>Luciliinae</taxon>
        <taxon>Lucilia</taxon>
    </lineage>
</organism>
<keyword evidence="2" id="KW-1185">Reference proteome</keyword>
<sequence length="185" mass="20533">MFFKSTAPSRPGSVTFNTASTAMGANKLLCCETTLEFKDVEALLIKVSRSFNSIGLDISFKISIALFEQRWNESEMAVGWMPLCKSFSQASNKAPAITTTEVVPSPASTSWARLSSTNILAAGCKTFICFKMVAPSLVMDTSPFPDWIILSMPRGPKLVRMASETAEIGKRFFLEHMFLQNQRRR</sequence>
<dbReference type="AlphaFoldDB" id="A0A0L0CG85"/>
<name>A0A0L0CG85_LUCCU</name>
<dbReference type="EMBL" id="JRES01000438">
    <property type="protein sequence ID" value="KNC31232.1"/>
    <property type="molecule type" value="Genomic_DNA"/>
</dbReference>